<proteinExistence type="predicted"/>
<feature type="region of interest" description="Disordered" evidence="1">
    <location>
        <begin position="184"/>
        <end position="210"/>
    </location>
</feature>
<dbReference type="EMBL" id="SDRB02008364">
    <property type="protein sequence ID" value="THG09623.1"/>
    <property type="molecule type" value="Genomic_DNA"/>
</dbReference>
<name>A0A4S4E1D3_CAMSN</name>
<dbReference type="AlphaFoldDB" id="A0A4S4E1D3"/>
<evidence type="ECO:0000313" key="3">
    <source>
        <dbReference type="Proteomes" id="UP000306102"/>
    </source>
</evidence>
<gene>
    <name evidence="2" type="ORF">TEA_019551</name>
</gene>
<reference evidence="2 3" key="1">
    <citation type="journal article" date="2018" name="Proc. Natl. Acad. Sci. U.S.A.">
        <title>Draft genome sequence of Camellia sinensis var. sinensis provides insights into the evolution of the tea genome and tea quality.</title>
        <authorList>
            <person name="Wei C."/>
            <person name="Yang H."/>
            <person name="Wang S."/>
            <person name="Zhao J."/>
            <person name="Liu C."/>
            <person name="Gao L."/>
            <person name="Xia E."/>
            <person name="Lu Y."/>
            <person name="Tai Y."/>
            <person name="She G."/>
            <person name="Sun J."/>
            <person name="Cao H."/>
            <person name="Tong W."/>
            <person name="Gao Q."/>
            <person name="Li Y."/>
            <person name="Deng W."/>
            <person name="Jiang X."/>
            <person name="Wang W."/>
            <person name="Chen Q."/>
            <person name="Zhang S."/>
            <person name="Li H."/>
            <person name="Wu J."/>
            <person name="Wang P."/>
            <person name="Li P."/>
            <person name="Shi C."/>
            <person name="Zheng F."/>
            <person name="Jian J."/>
            <person name="Huang B."/>
            <person name="Shan D."/>
            <person name="Shi M."/>
            <person name="Fang C."/>
            <person name="Yue Y."/>
            <person name="Li F."/>
            <person name="Li D."/>
            <person name="Wei S."/>
            <person name="Han B."/>
            <person name="Jiang C."/>
            <person name="Yin Y."/>
            <person name="Xia T."/>
            <person name="Zhang Z."/>
            <person name="Bennetzen J.L."/>
            <person name="Zhao S."/>
            <person name="Wan X."/>
        </authorList>
    </citation>
    <scope>NUCLEOTIDE SEQUENCE [LARGE SCALE GENOMIC DNA]</scope>
    <source>
        <strain evidence="3">cv. Shuchazao</strain>
        <tissue evidence="2">Leaf</tissue>
    </source>
</reference>
<dbReference type="Proteomes" id="UP000306102">
    <property type="component" value="Unassembled WGS sequence"/>
</dbReference>
<evidence type="ECO:0000256" key="1">
    <source>
        <dbReference type="SAM" id="MobiDB-lite"/>
    </source>
</evidence>
<accession>A0A4S4E1D3</accession>
<sequence>MLGQIIQLDASTPLENFNNSDNFMISEVSSSNALDHVSSLSRTTGVTLQEVPPTSGQCPSAAIAEIQPSPLGANSEMVTTTSFSTMSPPLVGAQEMPSVALPRTDLVIPEFSPLQETVSESNVNMCEESLGVNGKVPLELDNFATDPEFDWDNSLLEDEIQNLPGISDPFWEQFLAPSPQSLETELMDSTSPEGTKGSEEKPSGNGWNKTQHMSQLTEQMGLLTSDNKKILPAVTAPLNLRNWQFLAMAMVILSIKPDTGKLPSVHKLKVLWFDEDTIAVQEQAAQEADILQ</sequence>
<keyword evidence="3" id="KW-1185">Reference proteome</keyword>
<comment type="caution">
    <text evidence="2">The sequence shown here is derived from an EMBL/GenBank/DDBJ whole genome shotgun (WGS) entry which is preliminary data.</text>
</comment>
<feature type="compositionally biased region" description="Polar residues" evidence="1">
    <location>
        <begin position="184"/>
        <end position="193"/>
    </location>
</feature>
<evidence type="ECO:0000313" key="2">
    <source>
        <dbReference type="EMBL" id="THG09623.1"/>
    </source>
</evidence>
<organism evidence="2 3">
    <name type="scientific">Camellia sinensis var. sinensis</name>
    <name type="common">China tea</name>
    <dbReference type="NCBI Taxonomy" id="542762"/>
    <lineage>
        <taxon>Eukaryota</taxon>
        <taxon>Viridiplantae</taxon>
        <taxon>Streptophyta</taxon>
        <taxon>Embryophyta</taxon>
        <taxon>Tracheophyta</taxon>
        <taxon>Spermatophyta</taxon>
        <taxon>Magnoliopsida</taxon>
        <taxon>eudicotyledons</taxon>
        <taxon>Gunneridae</taxon>
        <taxon>Pentapetalae</taxon>
        <taxon>asterids</taxon>
        <taxon>Ericales</taxon>
        <taxon>Theaceae</taxon>
        <taxon>Camellia</taxon>
    </lineage>
</organism>
<dbReference type="STRING" id="542762.A0A4S4E1D3"/>
<protein>
    <submittedName>
        <fullName evidence="2">Uncharacterized protein</fullName>
    </submittedName>
</protein>